<keyword evidence="2" id="KW-0813">Transport</keyword>
<name>A0A1K1SJC6_9BACT</name>
<dbReference type="Proteomes" id="UP000183788">
    <property type="component" value="Unassembled WGS sequence"/>
</dbReference>
<sequence>MRFVRQLDQTDCGPACLSMVASHYKRNYTLGFLRDQSYITRDGVSVSGLREAAGKIGFNVITCQLDPASLKQREGLFPCILHWQQNHFVVLTGIKESRGSKKIRYRVADPALGPITINDEAFRRSWLSGSEEGIAIFLHLQDDLPVVKSSDHKEITFKSVLHYLLPFKRQLGVMMLMLALGSIINFAFPFLMQQMIDKGVAQKNLDLITMLLLAQVSLYTGSMVIEIIRNWLILHIGSKISISIISNFLKKLLQLPLKFFDSKMMGDFNQRIKDNEKIEVFLTSQSPVIFFSVITFSVFFIVLWYYNFTILSVYLLLTVVAVSWTMLWMSKRKLLSHQRFQNRSHNQELVSEILNGVAEIKLNNLEDYKRSQWEKIQLLLYNINKRLLKFDQFQLSGFEFINQIKNILITFLAAYYTIKGEITLGQLLSISYIVGQMNSPINQLVLFLRSLQDARLSLERLNEVENQPVEPEGIVTNLREGGFSLNNVTFRYGGPTSANALKDVSIRIPAGKVTAIVGASGSGKTTLMKLLLRFYEPTNGQISLNNTGIDKISQKHLWANCGVVMQDGMIFSDSIERNIATSDEDICVKRLQQASDIANISSYINTLPLKYRTKIGVAGNGLSGGQKQRILIARAVYKDPDFIFFDEATSALDAENEKIIHNNLQRFFKDKTVVIIAHRLSTVKHADQIIVLKHGRVVEQGNHQELAGMKNEYYNLVKNQLELGN</sequence>
<keyword evidence="8 10" id="KW-1133">Transmembrane helix</keyword>
<feature type="transmembrane region" description="Helical" evidence="10">
    <location>
        <begin position="171"/>
        <end position="192"/>
    </location>
</feature>
<keyword evidence="6" id="KW-0378">Hydrolase</keyword>
<dbReference type="PROSITE" id="PS50929">
    <property type="entry name" value="ABC_TM1F"/>
    <property type="match status" value="1"/>
</dbReference>
<keyword evidence="9 10" id="KW-0472">Membrane</keyword>
<dbReference type="PROSITE" id="PS50990">
    <property type="entry name" value="PEPTIDASE_C39"/>
    <property type="match status" value="1"/>
</dbReference>
<dbReference type="GO" id="GO:0006508">
    <property type="term" value="P:proteolysis"/>
    <property type="evidence" value="ECO:0007669"/>
    <property type="project" value="InterPro"/>
</dbReference>
<keyword evidence="3" id="KW-1003">Cell membrane</keyword>
<feature type="transmembrane region" description="Helical" evidence="10">
    <location>
        <begin position="280"/>
        <end position="305"/>
    </location>
</feature>
<proteinExistence type="predicted"/>
<keyword evidence="5" id="KW-0547">Nucleotide-binding</keyword>
<evidence type="ECO:0000256" key="7">
    <source>
        <dbReference type="ARBA" id="ARBA00022840"/>
    </source>
</evidence>
<evidence type="ECO:0000256" key="5">
    <source>
        <dbReference type="ARBA" id="ARBA00022741"/>
    </source>
</evidence>
<dbReference type="Gene3D" id="1.20.1560.10">
    <property type="entry name" value="ABC transporter type 1, transmembrane domain"/>
    <property type="match status" value="1"/>
</dbReference>
<feature type="transmembrane region" description="Helical" evidence="10">
    <location>
        <begin position="311"/>
        <end position="329"/>
    </location>
</feature>
<dbReference type="Pfam" id="PF00005">
    <property type="entry name" value="ABC_tran"/>
    <property type="match status" value="1"/>
</dbReference>
<dbReference type="InterPro" id="IPR027417">
    <property type="entry name" value="P-loop_NTPase"/>
</dbReference>
<feature type="domain" description="Peptidase C39" evidence="13">
    <location>
        <begin position="6"/>
        <end position="133"/>
    </location>
</feature>
<dbReference type="PROSITE" id="PS50893">
    <property type="entry name" value="ABC_TRANSPORTER_2"/>
    <property type="match status" value="1"/>
</dbReference>
<dbReference type="InterPro" id="IPR011527">
    <property type="entry name" value="ABC1_TM_dom"/>
</dbReference>
<dbReference type="GO" id="GO:0016887">
    <property type="term" value="F:ATP hydrolysis activity"/>
    <property type="evidence" value="ECO:0007669"/>
    <property type="project" value="InterPro"/>
</dbReference>
<keyword evidence="4 10" id="KW-0812">Transmembrane</keyword>
<comment type="subcellular location">
    <subcellularLocation>
        <location evidence="1">Cell membrane</location>
        <topology evidence="1">Multi-pass membrane protein</topology>
    </subcellularLocation>
</comment>
<dbReference type="SMART" id="SM00382">
    <property type="entry name" value="AAA"/>
    <property type="match status" value="1"/>
</dbReference>
<dbReference type="Pfam" id="PF00664">
    <property type="entry name" value="ABC_membrane"/>
    <property type="match status" value="1"/>
</dbReference>
<evidence type="ECO:0000256" key="4">
    <source>
        <dbReference type="ARBA" id="ARBA00022692"/>
    </source>
</evidence>
<dbReference type="Gene3D" id="3.90.70.10">
    <property type="entry name" value="Cysteine proteinases"/>
    <property type="match status" value="1"/>
</dbReference>
<dbReference type="STRING" id="1004.SAMN05661012_05491"/>
<evidence type="ECO:0000313" key="17">
    <source>
        <dbReference type="Proteomes" id="UP001326715"/>
    </source>
</evidence>
<evidence type="ECO:0000259" key="11">
    <source>
        <dbReference type="PROSITE" id="PS50893"/>
    </source>
</evidence>
<dbReference type="FunFam" id="3.40.50.300:FF:000221">
    <property type="entry name" value="Multidrug ABC transporter ATP-binding protein"/>
    <property type="match status" value="1"/>
</dbReference>
<dbReference type="CDD" id="cd18571">
    <property type="entry name" value="ABC_6TM_peptidase_like"/>
    <property type="match status" value="1"/>
</dbReference>
<dbReference type="SUPFAM" id="SSF90123">
    <property type="entry name" value="ABC transporter transmembrane region"/>
    <property type="match status" value="1"/>
</dbReference>
<evidence type="ECO:0000259" key="13">
    <source>
        <dbReference type="PROSITE" id="PS50990"/>
    </source>
</evidence>
<dbReference type="PANTHER" id="PTHR43394:SF1">
    <property type="entry name" value="ATP-BINDING CASSETTE SUB-FAMILY B MEMBER 10, MITOCHONDRIAL"/>
    <property type="match status" value="1"/>
</dbReference>
<evidence type="ECO:0000313" key="14">
    <source>
        <dbReference type="EMBL" id="SFW83989.1"/>
    </source>
</evidence>
<dbReference type="GO" id="GO:0005886">
    <property type="term" value="C:plasma membrane"/>
    <property type="evidence" value="ECO:0007669"/>
    <property type="project" value="UniProtKB-SubCell"/>
</dbReference>
<feature type="domain" description="ABC transporter" evidence="11">
    <location>
        <begin position="483"/>
        <end position="719"/>
    </location>
</feature>
<accession>A0A1K1SJC6</accession>
<evidence type="ECO:0000256" key="3">
    <source>
        <dbReference type="ARBA" id="ARBA00022475"/>
    </source>
</evidence>
<dbReference type="OrthoDB" id="9760358at2"/>
<dbReference type="SUPFAM" id="SSF52540">
    <property type="entry name" value="P-loop containing nucleoside triphosphate hydrolases"/>
    <property type="match status" value="1"/>
</dbReference>
<evidence type="ECO:0000256" key="1">
    <source>
        <dbReference type="ARBA" id="ARBA00004651"/>
    </source>
</evidence>
<dbReference type="InterPro" id="IPR017871">
    <property type="entry name" value="ABC_transporter-like_CS"/>
</dbReference>
<reference evidence="15 17" key="2">
    <citation type="submission" date="2023-11" db="EMBL/GenBank/DDBJ databases">
        <title>MicrobeMod: A computational toolkit for identifying prokaryotic methylation and restriction-modification with nanopore sequencing.</title>
        <authorList>
            <person name="Crits-Christoph A."/>
            <person name="Kang S.C."/>
            <person name="Lee H."/>
            <person name="Ostrov N."/>
        </authorList>
    </citation>
    <scope>NUCLEOTIDE SEQUENCE [LARGE SCALE GENOMIC DNA]</scope>
    <source>
        <strain evidence="15 17">ATCC 23090</strain>
    </source>
</reference>
<dbReference type="InterPro" id="IPR039421">
    <property type="entry name" value="Type_1_exporter"/>
</dbReference>
<dbReference type="InterPro" id="IPR036640">
    <property type="entry name" value="ABC1_TM_sf"/>
</dbReference>
<dbReference type="Gene3D" id="3.40.50.300">
    <property type="entry name" value="P-loop containing nucleotide triphosphate hydrolases"/>
    <property type="match status" value="1"/>
</dbReference>
<dbReference type="RefSeq" id="WP_072364594.1">
    <property type="nucleotide sequence ID" value="NZ_CP139972.1"/>
</dbReference>
<feature type="domain" description="ABC transmembrane type-1" evidence="12">
    <location>
        <begin position="173"/>
        <end position="453"/>
    </location>
</feature>
<evidence type="ECO:0000256" key="6">
    <source>
        <dbReference type="ARBA" id="ARBA00022801"/>
    </source>
</evidence>
<feature type="transmembrane region" description="Helical" evidence="10">
    <location>
        <begin position="204"/>
        <end position="225"/>
    </location>
</feature>
<dbReference type="InterPro" id="IPR003593">
    <property type="entry name" value="AAA+_ATPase"/>
</dbReference>
<dbReference type="EMBL" id="CP140154">
    <property type="protein sequence ID" value="WQG92644.1"/>
    <property type="molecule type" value="Genomic_DNA"/>
</dbReference>
<evidence type="ECO:0000256" key="2">
    <source>
        <dbReference type="ARBA" id="ARBA00022448"/>
    </source>
</evidence>
<dbReference type="GO" id="GO:0005524">
    <property type="term" value="F:ATP binding"/>
    <property type="evidence" value="ECO:0007669"/>
    <property type="project" value="UniProtKB-KW"/>
</dbReference>
<evidence type="ECO:0000313" key="16">
    <source>
        <dbReference type="Proteomes" id="UP000183788"/>
    </source>
</evidence>
<evidence type="ECO:0000256" key="9">
    <source>
        <dbReference type="ARBA" id="ARBA00023136"/>
    </source>
</evidence>
<evidence type="ECO:0000256" key="10">
    <source>
        <dbReference type="SAM" id="Phobius"/>
    </source>
</evidence>
<protein>
    <submittedName>
        <fullName evidence="14">ATP-binding cassette, subfamily B</fullName>
    </submittedName>
    <submittedName>
        <fullName evidence="15">Peptidase domain-containing ABC transporter</fullName>
    </submittedName>
</protein>
<dbReference type="GO" id="GO:0008233">
    <property type="term" value="F:peptidase activity"/>
    <property type="evidence" value="ECO:0007669"/>
    <property type="project" value="InterPro"/>
</dbReference>
<evidence type="ECO:0000256" key="8">
    <source>
        <dbReference type="ARBA" id="ARBA00022989"/>
    </source>
</evidence>
<dbReference type="Pfam" id="PF03412">
    <property type="entry name" value="Peptidase_C39"/>
    <property type="match status" value="1"/>
</dbReference>
<dbReference type="PANTHER" id="PTHR43394">
    <property type="entry name" value="ATP-DEPENDENT PERMEASE MDL1, MITOCHONDRIAL"/>
    <property type="match status" value="1"/>
</dbReference>
<dbReference type="EMBL" id="FPIZ01000023">
    <property type="protein sequence ID" value="SFW83989.1"/>
    <property type="molecule type" value="Genomic_DNA"/>
</dbReference>
<dbReference type="GO" id="GO:0015421">
    <property type="term" value="F:ABC-type oligopeptide transporter activity"/>
    <property type="evidence" value="ECO:0007669"/>
    <property type="project" value="TreeGrafter"/>
</dbReference>
<dbReference type="AlphaFoldDB" id="A0A1K1SJC6"/>
<dbReference type="InterPro" id="IPR005074">
    <property type="entry name" value="Peptidase_C39"/>
</dbReference>
<reference evidence="14 16" key="1">
    <citation type="submission" date="2016-11" db="EMBL/GenBank/DDBJ databases">
        <authorList>
            <person name="Jaros S."/>
            <person name="Januszkiewicz K."/>
            <person name="Wedrychowicz H."/>
        </authorList>
    </citation>
    <scope>NUCLEOTIDE SEQUENCE [LARGE SCALE GENOMIC DNA]</scope>
    <source>
        <strain evidence="14 16">DSM 784</strain>
    </source>
</reference>
<evidence type="ECO:0000259" key="12">
    <source>
        <dbReference type="PROSITE" id="PS50929"/>
    </source>
</evidence>
<evidence type="ECO:0000313" key="15">
    <source>
        <dbReference type="EMBL" id="WQG92644.1"/>
    </source>
</evidence>
<organism evidence="14 16">
    <name type="scientific">Chitinophaga sancti</name>
    <dbReference type="NCBI Taxonomy" id="1004"/>
    <lineage>
        <taxon>Bacteria</taxon>
        <taxon>Pseudomonadati</taxon>
        <taxon>Bacteroidota</taxon>
        <taxon>Chitinophagia</taxon>
        <taxon>Chitinophagales</taxon>
        <taxon>Chitinophagaceae</taxon>
        <taxon>Chitinophaga</taxon>
    </lineage>
</organism>
<dbReference type="Proteomes" id="UP001326715">
    <property type="component" value="Chromosome"/>
</dbReference>
<keyword evidence="7 14" id="KW-0067">ATP-binding</keyword>
<dbReference type="InterPro" id="IPR003439">
    <property type="entry name" value="ABC_transporter-like_ATP-bd"/>
</dbReference>
<keyword evidence="17" id="KW-1185">Reference proteome</keyword>
<dbReference type="PROSITE" id="PS00211">
    <property type="entry name" value="ABC_TRANSPORTER_1"/>
    <property type="match status" value="1"/>
</dbReference>
<gene>
    <name evidence="14" type="ORF">SAMN05661012_05491</name>
    <name evidence="15" type="ORF">SR876_14090</name>
</gene>